<keyword evidence="5" id="KW-0479">Metal-binding</keyword>
<evidence type="ECO:0000256" key="16">
    <source>
        <dbReference type="SAM" id="MobiDB-lite"/>
    </source>
</evidence>
<dbReference type="SUPFAM" id="SSF53098">
    <property type="entry name" value="Ribonuclease H-like"/>
    <property type="match status" value="1"/>
</dbReference>
<evidence type="ECO:0000256" key="2">
    <source>
        <dbReference type="ARBA" id="ARBA00022612"/>
    </source>
</evidence>
<evidence type="ECO:0000256" key="12">
    <source>
        <dbReference type="ARBA" id="ARBA00022918"/>
    </source>
</evidence>
<keyword evidence="6" id="KW-0547">Nucleotide-binding</keyword>
<evidence type="ECO:0000313" key="18">
    <source>
        <dbReference type="EMBL" id="GJT49780.1"/>
    </source>
</evidence>
<dbReference type="PANTHER" id="PTHR42648">
    <property type="entry name" value="TRANSPOSASE, PUTATIVE-RELATED"/>
    <property type="match status" value="1"/>
</dbReference>
<evidence type="ECO:0000256" key="1">
    <source>
        <dbReference type="ARBA" id="ARBA00002180"/>
    </source>
</evidence>
<reference evidence="18" key="1">
    <citation type="journal article" date="2022" name="Int. J. Mol. Sci.">
        <title>Draft Genome of Tanacetum Coccineum: Genomic Comparison of Closely Related Tanacetum-Family Plants.</title>
        <authorList>
            <person name="Yamashiro T."/>
            <person name="Shiraishi A."/>
            <person name="Nakayama K."/>
            <person name="Satake H."/>
        </authorList>
    </citation>
    <scope>NUCLEOTIDE SEQUENCE</scope>
</reference>
<evidence type="ECO:0000256" key="11">
    <source>
        <dbReference type="ARBA" id="ARBA00022908"/>
    </source>
</evidence>
<keyword evidence="3" id="KW-0645">Protease</keyword>
<evidence type="ECO:0000256" key="10">
    <source>
        <dbReference type="ARBA" id="ARBA00022842"/>
    </source>
</evidence>
<sequence>MKTPVAKTNKFSCNSTGVESSSSVRRPESKDISSMKRVLLNTKSKSTSKEDKKSHSSVNFVSNKNDTINSNVSESKANSKKSLIHFPVAVESSKIGASPVVAKSRFSVATPSKATNKVIQIILWIVDSRFSKNMTGNLKLQRNCVEKFMGTVHFGNDNFAAITRYGDYVQGNLTICHVYYVEGLGHNIFSVGQFYDGDLEIAFCSNTCYVRNLEGVFLLTSSRDSNLYTISIFEMAASSPVCLLSKATSKNPRFKYQKDHLCSSCEQGKSKKATFPPKLISSITSKLELLHTDLCGPMRVEIVNGKRYIMVIVDDYSRYTSTKYEGIMLQTSIAQTPQQNGVVEHKNRTLFEAPRMMLIFSKLPEFLWAEAISTACFAQNRSLVHTSSLCYPTNDRDDLGKMNPKADIEPIAQEPTTPVFDNNSYEQVQKDVEELDGNTFMNLVATLEFKEAESSSNYQEPSNMHEFHQQHRFTDRWTNKQPIEQVIGEPSKHVTIRSRLHTDA</sequence>
<evidence type="ECO:0000256" key="8">
    <source>
        <dbReference type="ARBA" id="ARBA00022801"/>
    </source>
</evidence>
<feature type="compositionally biased region" description="Polar residues" evidence="16">
    <location>
        <begin position="58"/>
        <end position="74"/>
    </location>
</feature>
<evidence type="ECO:0000256" key="15">
    <source>
        <dbReference type="ARBA" id="ARBA00023172"/>
    </source>
</evidence>
<dbReference type="Proteomes" id="UP001151760">
    <property type="component" value="Unassembled WGS sequence"/>
</dbReference>
<gene>
    <name evidence="18" type="ORF">Tco_0975937</name>
</gene>
<proteinExistence type="predicted"/>
<keyword evidence="7" id="KW-0255">Endonuclease</keyword>
<evidence type="ECO:0000256" key="4">
    <source>
        <dbReference type="ARBA" id="ARBA00022722"/>
    </source>
</evidence>
<dbReference type="PANTHER" id="PTHR42648:SF11">
    <property type="entry name" value="TRANSPOSON TY4-P GAG-POL POLYPROTEIN"/>
    <property type="match status" value="1"/>
</dbReference>
<evidence type="ECO:0000259" key="17">
    <source>
        <dbReference type="PROSITE" id="PS50994"/>
    </source>
</evidence>
<dbReference type="EMBL" id="BQNB010016266">
    <property type="protein sequence ID" value="GJT49780.1"/>
    <property type="molecule type" value="Genomic_DNA"/>
</dbReference>
<evidence type="ECO:0000256" key="5">
    <source>
        <dbReference type="ARBA" id="ARBA00022723"/>
    </source>
</evidence>
<keyword evidence="8" id="KW-0378">Hydrolase</keyword>
<keyword evidence="13" id="KW-0239">DNA-directed DNA polymerase</keyword>
<keyword evidence="12" id="KW-0695">RNA-directed DNA polymerase</keyword>
<keyword evidence="2" id="KW-1188">Viral release from host cell</keyword>
<keyword evidence="9" id="KW-0067">ATP-binding</keyword>
<protein>
    <submittedName>
        <fullName evidence="18">Retrovirus-related pol polyprotein from transposon TNT 1-94</fullName>
    </submittedName>
</protein>
<feature type="domain" description="Integrase catalytic" evidence="17">
    <location>
        <begin position="297"/>
        <end position="400"/>
    </location>
</feature>
<evidence type="ECO:0000256" key="7">
    <source>
        <dbReference type="ARBA" id="ARBA00022759"/>
    </source>
</evidence>
<feature type="compositionally biased region" description="Basic and acidic residues" evidence="16">
    <location>
        <begin position="25"/>
        <end position="34"/>
    </location>
</feature>
<keyword evidence="11" id="KW-0229">DNA integration</keyword>
<dbReference type="Pfam" id="PF22936">
    <property type="entry name" value="Pol_BBD"/>
    <property type="match status" value="1"/>
</dbReference>
<dbReference type="InterPro" id="IPR039537">
    <property type="entry name" value="Retrotran_Ty1/copia-like"/>
</dbReference>
<evidence type="ECO:0000313" key="19">
    <source>
        <dbReference type="Proteomes" id="UP001151760"/>
    </source>
</evidence>
<dbReference type="InterPro" id="IPR036397">
    <property type="entry name" value="RNaseH_sf"/>
</dbReference>
<reference evidence="18" key="2">
    <citation type="submission" date="2022-01" db="EMBL/GenBank/DDBJ databases">
        <authorList>
            <person name="Yamashiro T."/>
            <person name="Shiraishi A."/>
            <person name="Satake H."/>
            <person name="Nakayama K."/>
        </authorList>
    </citation>
    <scope>NUCLEOTIDE SEQUENCE</scope>
</reference>
<organism evidence="18 19">
    <name type="scientific">Tanacetum coccineum</name>
    <dbReference type="NCBI Taxonomy" id="301880"/>
    <lineage>
        <taxon>Eukaryota</taxon>
        <taxon>Viridiplantae</taxon>
        <taxon>Streptophyta</taxon>
        <taxon>Embryophyta</taxon>
        <taxon>Tracheophyta</taxon>
        <taxon>Spermatophyta</taxon>
        <taxon>Magnoliopsida</taxon>
        <taxon>eudicotyledons</taxon>
        <taxon>Gunneridae</taxon>
        <taxon>Pentapetalae</taxon>
        <taxon>asterids</taxon>
        <taxon>campanulids</taxon>
        <taxon>Asterales</taxon>
        <taxon>Asteraceae</taxon>
        <taxon>Asteroideae</taxon>
        <taxon>Anthemideae</taxon>
        <taxon>Anthemidinae</taxon>
        <taxon>Tanacetum</taxon>
    </lineage>
</organism>
<keyword evidence="15" id="KW-0233">DNA recombination</keyword>
<feature type="region of interest" description="Disordered" evidence="16">
    <location>
        <begin position="1"/>
        <end position="74"/>
    </location>
</feature>
<keyword evidence="19" id="KW-1185">Reference proteome</keyword>
<comment type="function">
    <text evidence="1">The aspartyl protease (PR) mediates the proteolytic cleavages of the Gag and Gag-Pol polyproteins after assembly of the VLP.</text>
</comment>
<keyword evidence="13" id="KW-0808">Transferase</keyword>
<evidence type="ECO:0000256" key="14">
    <source>
        <dbReference type="ARBA" id="ARBA00023113"/>
    </source>
</evidence>
<dbReference type="InterPro" id="IPR054722">
    <property type="entry name" value="PolX-like_BBD"/>
</dbReference>
<evidence type="ECO:0000256" key="6">
    <source>
        <dbReference type="ARBA" id="ARBA00022741"/>
    </source>
</evidence>
<keyword evidence="10" id="KW-0460">Magnesium</keyword>
<evidence type="ECO:0000256" key="9">
    <source>
        <dbReference type="ARBA" id="ARBA00022840"/>
    </source>
</evidence>
<evidence type="ECO:0000256" key="13">
    <source>
        <dbReference type="ARBA" id="ARBA00022932"/>
    </source>
</evidence>
<dbReference type="InterPro" id="IPR001584">
    <property type="entry name" value="Integrase_cat-core"/>
</dbReference>
<keyword evidence="14" id="KW-0917">Virion maturation</keyword>
<dbReference type="InterPro" id="IPR012337">
    <property type="entry name" value="RNaseH-like_sf"/>
</dbReference>
<keyword evidence="4" id="KW-0540">Nuclease</keyword>
<comment type="caution">
    <text evidence="18">The sequence shown here is derived from an EMBL/GenBank/DDBJ whole genome shotgun (WGS) entry which is preliminary data.</text>
</comment>
<name>A0ABQ5EFV2_9ASTR</name>
<accession>A0ABQ5EFV2</accession>
<keyword evidence="13" id="KW-0548">Nucleotidyltransferase</keyword>
<evidence type="ECO:0000256" key="3">
    <source>
        <dbReference type="ARBA" id="ARBA00022670"/>
    </source>
</evidence>
<dbReference type="Gene3D" id="3.30.420.10">
    <property type="entry name" value="Ribonuclease H-like superfamily/Ribonuclease H"/>
    <property type="match status" value="2"/>
</dbReference>
<dbReference type="PROSITE" id="PS50994">
    <property type="entry name" value="INTEGRASE"/>
    <property type="match status" value="1"/>
</dbReference>